<evidence type="ECO:0000313" key="2">
    <source>
        <dbReference type="Proteomes" id="UP000823775"/>
    </source>
</evidence>
<dbReference type="Proteomes" id="UP000823775">
    <property type="component" value="Unassembled WGS sequence"/>
</dbReference>
<proteinExistence type="predicted"/>
<sequence>VPYCVRSLCSDRDRARINSMLNCADEYRLINPSELSLAHVRDEHRTSESVIRLGVYTYLGAR</sequence>
<organism evidence="1 2">
    <name type="scientific">Datura stramonium</name>
    <name type="common">Jimsonweed</name>
    <name type="synonym">Common thornapple</name>
    <dbReference type="NCBI Taxonomy" id="4076"/>
    <lineage>
        <taxon>Eukaryota</taxon>
        <taxon>Viridiplantae</taxon>
        <taxon>Streptophyta</taxon>
        <taxon>Embryophyta</taxon>
        <taxon>Tracheophyta</taxon>
        <taxon>Spermatophyta</taxon>
        <taxon>Magnoliopsida</taxon>
        <taxon>eudicotyledons</taxon>
        <taxon>Gunneridae</taxon>
        <taxon>Pentapetalae</taxon>
        <taxon>asterids</taxon>
        <taxon>lamiids</taxon>
        <taxon>Solanales</taxon>
        <taxon>Solanaceae</taxon>
        <taxon>Solanoideae</taxon>
        <taxon>Datureae</taxon>
        <taxon>Datura</taxon>
    </lineage>
</organism>
<evidence type="ECO:0000313" key="1">
    <source>
        <dbReference type="EMBL" id="MCD9640790.1"/>
    </source>
</evidence>
<accession>A0ABS8V0Y7</accession>
<dbReference type="EMBL" id="JACEIK010003204">
    <property type="protein sequence ID" value="MCD9640790.1"/>
    <property type="molecule type" value="Genomic_DNA"/>
</dbReference>
<keyword evidence="2" id="KW-1185">Reference proteome</keyword>
<comment type="caution">
    <text evidence="1">The sequence shown here is derived from an EMBL/GenBank/DDBJ whole genome shotgun (WGS) entry which is preliminary data.</text>
</comment>
<name>A0ABS8V0Y7_DATST</name>
<gene>
    <name evidence="1" type="ORF">HAX54_026439</name>
</gene>
<feature type="non-terminal residue" evidence="1">
    <location>
        <position position="62"/>
    </location>
</feature>
<protein>
    <submittedName>
        <fullName evidence="1">Uncharacterized protein</fullName>
    </submittedName>
</protein>
<reference evidence="1 2" key="1">
    <citation type="journal article" date="2021" name="BMC Genomics">
        <title>Datura genome reveals duplications of psychoactive alkaloid biosynthetic genes and high mutation rate following tissue culture.</title>
        <authorList>
            <person name="Rajewski A."/>
            <person name="Carter-House D."/>
            <person name="Stajich J."/>
            <person name="Litt A."/>
        </authorList>
    </citation>
    <scope>NUCLEOTIDE SEQUENCE [LARGE SCALE GENOMIC DNA]</scope>
    <source>
        <strain evidence="1">AR-01</strain>
    </source>
</reference>
<feature type="non-terminal residue" evidence="1">
    <location>
        <position position="1"/>
    </location>
</feature>